<comment type="subcellular location">
    <subcellularLocation>
        <location evidence="1">Membrane</location>
    </subcellularLocation>
</comment>
<keyword evidence="3 5" id="KW-1133">Transmembrane helix</keyword>
<feature type="transmembrane region" description="Helical" evidence="5">
    <location>
        <begin position="106"/>
        <end position="125"/>
    </location>
</feature>
<dbReference type="Proteomes" id="UP001143364">
    <property type="component" value="Unassembled WGS sequence"/>
</dbReference>
<dbReference type="EMBL" id="BSFK01000001">
    <property type="protein sequence ID" value="GLK74750.1"/>
    <property type="molecule type" value="Genomic_DNA"/>
</dbReference>
<evidence type="ECO:0000256" key="1">
    <source>
        <dbReference type="ARBA" id="ARBA00004370"/>
    </source>
</evidence>
<dbReference type="InterPro" id="IPR001129">
    <property type="entry name" value="Membr-assoc_MAPEG"/>
</dbReference>
<evidence type="ECO:0000256" key="4">
    <source>
        <dbReference type="ARBA" id="ARBA00023136"/>
    </source>
</evidence>
<dbReference type="PANTHER" id="PTHR35371:SF1">
    <property type="entry name" value="BLR7753 PROTEIN"/>
    <property type="match status" value="1"/>
</dbReference>
<dbReference type="RefSeq" id="WP_271202737.1">
    <property type="nucleotide sequence ID" value="NZ_BSFK01000001.1"/>
</dbReference>
<reference evidence="6" key="2">
    <citation type="submission" date="2023-01" db="EMBL/GenBank/DDBJ databases">
        <authorList>
            <person name="Sun Q."/>
            <person name="Evtushenko L."/>
        </authorList>
    </citation>
    <scope>NUCLEOTIDE SEQUENCE</scope>
    <source>
        <strain evidence="6">VKM B-2555</strain>
    </source>
</reference>
<feature type="transmembrane region" description="Helical" evidence="5">
    <location>
        <begin position="81"/>
        <end position="99"/>
    </location>
</feature>
<evidence type="ECO:0000313" key="6">
    <source>
        <dbReference type="EMBL" id="GLK74750.1"/>
    </source>
</evidence>
<organism evidence="6 7">
    <name type="scientific">Methylopila jiangsuensis</name>
    <dbReference type="NCBI Taxonomy" id="586230"/>
    <lineage>
        <taxon>Bacteria</taxon>
        <taxon>Pseudomonadati</taxon>
        <taxon>Pseudomonadota</taxon>
        <taxon>Alphaproteobacteria</taxon>
        <taxon>Hyphomicrobiales</taxon>
        <taxon>Methylopilaceae</taxon>
        <taxon>Methylopila</taxon>
    </lineage>
</organism>
<evidence type="ECO:0000256" key="5">
    <source>
        <dbReference type="SAM" id="Phobius"/>
    </source>
</evidence>
<keyword evidence="7" id="KW-1185">Reference proteome</keyword>
<dbReference type="AlphaFoldDB" id="A0A9W6JFA1"/>
<dbReference type="Gene3D" id="1.20.120.550">
    <property type="entry name" value="Membrane associated eicosanoid/glutathione metabolism-like domain"/>
    <property type="match status" value="1"/>
</dbReference>
<name>A0A9W6JFA1_9HYPH</name>
<comment type="caution">
    <text evidence="6">The sequence shown here is derived from an EMBL/GenBank/DDBJ whole genome shotgun (WGS) entry which is preliminary data.</text>
</comment>
<accession>A0A9W6JFA1</accession>
<dbReference type="InterPro" id="IPR023352">
    <property type="entry name" value="MAPEG-like_dom_sf"/>
</dbReference>
<keyword evidence="4 5" id="KW-0472">Membrane</keyword>
<evidence type="ECO:0000256" key="2">
    <source>
        <dbReference type="ARBA" id="ARBA00022692"/>
    </source>
</evidence>
<dbReference type="GO" id="GO:0016020">
    <property type="term" value="C:membrane"/>
    <property type="evidence" value="ECO:0007669"/>
    <property type="project" value="UniProtKB-SubCell"/>
</dbReference>
<dbReference type="PANTHER" id="PTHR35371">
    <property type="entry name" value="INNER MEMBRANE PROTEIN"/>
    <property type="match status" value="1"/>
</dbReference>
<gene>
    <name evidence="6" type="ORF">GCM10008171_00020</name>
</gene>
<evidence type="ECO:0000256" key="3">
    <source>
        <dbReference type="ARBA" id="ARBA00022989"/>
    </source>
</evidence>
<proteinExistence type="predicted"/>
<dbReference type="Pfam" id="PF01124">
    <property type="entry name" value="MAPEG"/>
    <property type="match status" value="1"/>
</dbReference>
<sequence>MSLSLWCVLIAAILPIATVAPAKWSSPGFDNGDPRGWASTATGWRKRAIAAQQNGFEIFPLFAAAALTVQTLGHAGGAADLLSVAFVALRLAYVACYLADRPTLRSAVWSLGFFVAVALFTLPAWG</sequence>
<reference evidence="6" key="1">
    <citation type="journal article" date="2014" name="Int. J. Syst. Evol. Microbiol.">
        <title>Complete genome sequence of Corynebacterium casei LMG S-19264T (=DSM 44701T), isolated from a smear-ripened cheese.</title>
        <authorList>
            <consortium name="US DOE Joint Genome Institute (JGI-PGF)"/>
            <person name="Walter F."/>
            <person name="Albersmeier A."/>
            <person name="Kalinowski J."/>
            <person name="Ruckert C."/>
        </authorList>
    </citation>
    <scope>NUCLEOTIDE SEQUENCE</scope>
    <source>
        <strain evidence="6">VKM B-2555</strain>
    </source>
</reference>
<keyword evidence="2 5" id="KW-0812">Transmembrane</keyword>
<dbReference type="SUPFAM" id="SSF161084">
    <property type="entry name" value="MAPEG domain-like"/>
    <property type="match status" value="1"/>
</dbReference>
<evidence type="ECO:0000313" key="7">
    <source>
        <dbReference type="Proteomes" id="UP001143364"/>
    </source>
</evidence>
<protein>
    <submittedName>
        <fullName evidence="6">Membrane protein</fullName>
    </submittedName>
</protein>